<dbReference type="eggNOG" id="COG1020">
    <property type="taxonomic scope" value="Bacteria"/>
</dbReference>
<accession>K9WVJ2</accession>
<dbReference type="EMBL" id="CP003642">
    <property type="protein sequence ID" value="AFZ23806.1"/>
    <property type="molecule type" value="Genomic_DNA"/>
</dbReference>
<sequence>MMNDISQRIAALSPEQRALFELRLKKKSLNYVKTQSIPKRKDPNFLPLSFHQQVLWFLHQLDPDSPVYNIPVAILLEGVVNVKALEQSLNQIRQRHEVLQTHFLMVEGQPVQEKVADLTLELPVIDLHELPESNRQQLVQELAKQEAQRPFDISQEALLRVKLLRLCETQYVMLFTMHHIVSDAWSRGVIIRELAALYTAICCGQPSPLPELPIQYADFVAWQREWLQGEVLESQLSYWKKQLGDKLPVINLPTDKPRPDIQTFRGAKRSLILPESLNEQLRTLSQQQGVTLFTTLLAGFYILLNWYTGQEDIVVGTDVANRNYAEIEGLIGFFINQLVLRTNLSGNPTFQEFLIQVREVALGAYDHQHLPFQKLVEALNPERDLSRAPLFQVKFVLQNFPMQSLEFSDLKVTFLDDIDNGTASLDLYLAIVETNQSITAILQYNTDLFTSSNIDRFLLNFETILKTVVIQPESKLIDINKHLTLVNKQQAKFQKQEKQASAYERLKQIKRKEVFIK</sequence>
<dbReference type="AlphaFoldDB" id="K9WVJ2"/>
<dbReference type="Proteomes" id="UP000010475">
    <property type="component" value="Chromosome"/>
</dbReference>
<dbReference type="InterPro" id="IPR023213">
    <property type="entry name" value="CAT-like_dom_sf"/>
</dbReference>
<gene>
    <name evidence="2" type="ORF">Cylst_1522</name>
</gene>
<dbReference type="PATRIC" id="fig|56107.3.peg.1717"/>
<dbReference type="KEGG" id="csg:Cylst_1522"/>
<reference evidence="2 3" key="1">
    <citation type="submission" date="2012-06" db="EMBL/GenBank/DDBJ databases">
        <title>Finished chromosome of genome of Cylindrospermum stagnale PCC 7417.</title>
        <authorList>
            <consortium name="US DOE Joint Genome Institute"/>
            <person name="Gugger M."/>
            <person name="Coursin T."/>
            <person name="Rippka R."/>
            <person name="Tandeau De Marsac N."/>
            <person name="Huntemann M."/>
            <person name="Wei C.-L."/>
            <person name="Han J."/>
            <person name="Detter J.C."/>
            <person name="Han C."/>
            <person name="Tapia R."/>
            <person name="Chen A."/>
            <person name="Kyrpides N."/>
            <person name="Mavromatis K."/>
            <person name="Markowitz V."/>
            <person name="Szeto E."/>
            <person name="Ivanova N."/>
            <person name="Pagani I."/>
            <person name="Pati A."/>
            <person name="Goodwin L."/>
            <person name="Nordberg H.P."/>
            <person name="Cantor M.N."/>
            <person name="Hua S.X."/>
            <person name="Woyke T."/>
            <person name="Kerfeld C.A."/>
        </authorList>
    </citation>
    <scope>NUCLEOTIDE SEQUENCE [LARGE SCALE GENOMIC DNA]</scope>
    <source>
        <strain evidence="2 3">PCC 7417</strain>
    </source>
</reference>
<dbReference type="SUPFAM" id="SSF52777">
    <property type="entry name" value="CoA-dependent acyltransferases"/>
    <property type="match status" value="2"/>
</dbReference>
<dbReference type="CDD" id="cd19531">
    <property type="entry name" value="LCL_NRPS-like"/>
    <property type="match status" value="1"/>
</dbReference>
<dbReference type="PANTHER" id="PTHR45398">
    <property type="match status" value="1"/>
</dbReference>
<dbReference type="STRING" id="56107.Cylst_1522"/>
<name>K9WVJ2_9NOST</name>
<organism evidence="2 3">
    <name type="scientific">Cylindrospermum stagnale PCC 7417</name>
    <dbReference type="NCBI Taxonomy" id="56107"/>
    <lineage>
        <taxon>Bacteria</taxon>
        <taxon>Bacillati</taxon>
        <taxon>Cyanobacteriota</taxon>
        <taxon>Cyanophyceae</taxon>
        <taxon>Nostocales</taxon>
        <taxon>Nostocaceae</taxon>
        <taxon>Cylindrospermum</taxon>
    </lineage>
</organism>
<dbReference type="InterPro" id="IPR001242">
    <property type="entry name" value="Condensation_dom"/>
</dbReference>
<feature type="domain" description="Condensation" evidence="1">
    <location>
        <begin position="45"/>
        <end position="480"/>
    </location>
</feature>
<proteinExistence type="predicted"/>
<keyword evidence="3" id="KW-1185">Reference proteome</keyword>
<dbReference type="GO" id="GO:0008610">
    <property type="term" value="P:lipid biosynthetic process"/>
    <property type="evidence" value="ECO:0007669"/>
    <property type="project" value="UniProtKB-ARBA"/>
</dbReference>
<dbReference type="Gene3D" id="3.30.559.30">
    <property type="entry name" value="Nonribosomal peptide synthetase, condensation domain"/>
    <property type="match status" value="1"/>
</dbReference>
<protein>
    <submittedName>
        <fullName evidence="2">Non-ribosomal peptide synthase</fullName>
    </submittedName>
</protein>
<dbReference type="Pfam" id="PF00668">
    <property type="entry name" value="Condensation"/>
    <property type="match status" value="1"/>
</dbReference>
<evidence type="ECO:0000313" key="3">
    <source>
        <dbReference type="Proteomes" id="UP000010475"/>
    </source>
</evidence>
<dbReference type="HOGENOM" id="CLU_000022_2_9_3"/>
<dbReference type="RefSeq" id="WP_015207062.1">
    <property type="nucleotide sequence ID" value="NC_019757.1"/>
</dbReference>
<dbReference type="GO" id="GO:0003824">
    <property type="term" value="F:catalytic activity"/>
    <property type="evidence" value="ECO:0007669"/>
    <property type="project" value="InterPro"/>
</dbReference>
<dbReference type="Gene3D" id="3.30.559.10">
    <property type="entry name" value="Chloramphenicol acetyltransferase-like domain"/>
    <property type="match status" value="1"/>
</dbReference>
<dbReference type="PANTHER" id="PTHR45398:SF1">
    <property type="entry name" value="ENZYME, PUTATIVE (JCVI)-RELATED"/>
    <property type="match status" value="1"/>
</dbReference>
<dbReference type="FunFam" id="3.30.559.10:FF:000012">
    <property type="entry name" value="Non-ribosomal peptide synthetase"/>
    <property type="match status" value="1"/>
</dbReference>
<evidence type="ECO:0000259" key="1">
    <source>
        <dbReference type="Pfam" id="PF00668"/>
    </source>
</evidence>
<evidence type="ECO:0000313" key="2">
    <source>
        <dbReference type="EMBL" id="AFZ23806.1"/>
    </source>
</evidence>